<dbReference type="EMBL" id="BARU01028558">
    <property type="protein sequence ID" value="GAH72011.1"/>
    <property type="molecule type" value="Genomic_DNA"/>
</dbReference>
<feature type="transmembrane region" description="Helical" evidence="1">
    <location>
        <begin position="115"/>
        <end position="135"/>
    </location>
</feature>
<organism evidence="2">
    <name type="scientific">marine sediment metagenome</name>
    <dbReference type="NCBI Taxonomy" id="412755"/>
    <lineage>
        <taxon>unclassified sequences</taxon>
        <taxon>metagenomes</taxon>
        <taxon>ecological metagenomes</taxon>
    </lineage>
</organism>
<evidence type="ECO:0000313" key="2">
    <source>
        <dbReference type="EMBL" id="GAH72011.1"/>
    </source>
</evidence>
<evidence type="ECO:0000256" key="1">
    <source>
        <dbReference type="SAM" id="Phobius"/>
    </source>
</evidence>
<feature type="transmembrane region" description="Helical" evidence="1">
    <location>
        <begin position="92"/>
        <end position="109"/>
    </location>
</feature>
<protein>
    <submittedName>
        <fullName evidence="2">Uncharacterized protein</fullName>
    </submittedName>
</protein>
<proteinExistence type="predicted"/>
<dbReference type="AlphaFoldDB" id="X1HPG2"/>
<sequence>MANKLKSDFSLTEIEEKLGTKNFIGLAFVTIYINLFFIQALRAFIPGVYVSITHVVFGEDILVNGMILLALIFFFIPGLTNTICKKVGLNKLMKFSILAIIIFRLLLAFQLPSKLETICVGLIISFYGFSGLISLEKRGKYL</sequence>
<comment type="caution">
    <text evidence="2">The sequence shown here is derived from an EMBL/GenBank/DDBJ whole genome shotgun (WGS) entry which is preliminary data.</text>
</comment>
<keyword evidence="1" id="KW-1133">Transmembrane helix</keyword>
<name>X1HPG2_9ZZZZ</name>
<feature type="transmembrane region" description="Helical" evidence="1">
    <location>
        <begin position="21"/>
        <end position="41"/>
    </location>
</feature>
<feature type="transmembrane region" description="Helical" evidence="1">
    <location>
        <begin position="61"/>
        <end position="80"/>
    </location>
</feature>
<accession>X1HPG2</accession>
<reference evidence="2" key="1">
    <citation type="journal article" date="2014" name="Front. Microbiol.">
        <title>High frequency of phylogenetically diverse reductive dehalogenase-homologous genes in deep subseafloor sedimentary metagenomes.</title>
        <authorList>
            <person name="Kawai M."/>
            <person name="Futagami T."/>
            <person name="Toyoda A."/>
            <person name="Takaki Y."/>
            <person name="Nishi S."/>
            <person name="Hori S."/>
            <person name="Arai W."/>
            <person name="Tsubouchi T."/>
            <person name="Morono Y."/>
            <person name="Uchiyama I."/>
            <person name="Ito T."/>
            <person name="Fujiyama A."/>
            <person name="Inagaki F."/>
            <person name="Takami H."/>
        </authorList>
    </citation>
    <scope>NUCLEOTIDE SEQUENCE</scope>
    <source>
        <strain evidence="2">Expedition CK06-06</strain>
    </source>
</reference>
<keyword evidence="1" id="KW-0472">Membrane</keyword>
<gene>
    <name evidence="2" type="ORF">S03H2_45564</name>
</gene>
<keyword evidence="1" id="KW-0812">Transmembrane</keyword>